<dbReference type="Pfam" id="PF13276">
    <property type="entry name" value="HTH_21"/>
    <property type="match status" value="1"/>
</dbReference>
<dbReference type="Proteomes" id="UP000552757">
    <property type="component" value="Unassembled WGS sequence"/>
</dbReference>
<accession>A0A7W6DMB4</accession>
<protein>
    <submittedName>
        <fullName evidence="2">Transposase InsO family protein</fullName>
    </submittedName>
</protein>
<dbReference type="PANTHER" id="PTHR46889:SF4">
    <property type="entry name" value="TRANSPOSASE INSO FOR INSERTION SEQUENCE ELEMENT IS911B-RELATED"/>
    <property type="match status" value="1"/>
</dbReference>
<comment type="caution">
    <text evidence="2">The sequence shown here is derived from an EMBL/GenBank/DDBJ whole genome shotgun (WGS) entry which is preliminary data.</text>
</comment>
<dbReference type="PANTHER" id="PTHR46889">
    <property type="entry name" value="TRANSPOSASE INSF FOR INSERTION SEQUENCE IS3B-RELATED"/>
    <property type="match status" value="1"/>
</dbReference>
<gene>
    <name evidence="2" type="ORF">GGR44_002968</name>
</gene>
<proteinExistence type="predicted"/>
<dbReference type="InterPro" id="IPR050900">
    <property type="entry name" value="Transposase_IS3/IS150/IS904"/>
</dbReference>
<organism evidence="2 3">
    <name type="scientific">Sphingobium fontiphilum</name>
    <dbReference type="NCBI Taxonomy" id="944425"/>
    <lineage>
        <taxon>Bacteria</taxon>
        <taxon>Pseudomonadati</taxon>
        <taxon>Pseudomonadota</taxon>
        <taxon>Alphaproteobacteria</taxon>
        <taxon>Sphingomonadales</taxon>
        <taxon>Sphingomonadaceae</taxon>
        <taxon>Sphingobium</taxon>
    </lineage>
</organism>
<sequence length="105" mass="11814">MAVLTHIREQYHLSLGSYGRPRMTMELKEAGLAVGERRVGRLMRLNGIKPVRTRKHKVTTDSHHRLGVAANWLDGDFVAAAPNQKWAGDITYIWGTVRNFVCGEA</sequence>
<keyword evidence="3" id="KW-1185">Reference proteome</keyword>
<dbReference type="AlphaFoldDB" id="A0A7W6DMB4"/>
<evidence type="ECO:0000259" key="1">
    <source>
        <dbReference type="Pfam" id="PF13276"/>
    </source>
</evidence>
<name>A0A7W6DMB4_9SPHN</name>
<dbReference type="InterPro" id="IPR025948">
    <property type="entry name" value="HTH-like_dom"/>
</dbReference>
<feature type="domain" description="HTH-like" evidence="1">
    <location>
        <begin position="3"/>
        <end position="56"/>
    </location>
</feature>
<dbReference type="EMBL" id="JACIEB010000008">
    <property type="protein sequence ID" value="MBB3983280.1"/>
    <property type="molecule type" value="Genomic_DNA"/>
</dbReference>
<reference evidence="2 3" key="1">
    <citation type="submission" date="2020-08" db="EMBL/GenBank/DDBJ databases">
        <title>Genomic Encyclopedia of Type Strains, Phase IV (KMG-IV): sequencing the most valuable type-strain genomes for metagenomic binning, comparative biology and taxonomic classification.</title>
        <authorList>
            <person name="Goeker M."/>
        </authorList>
    </citation>
    <scope>NUCLEOTIDE SEQUENCE [LARGE SCALE GENOMIC DNA]</scope>
    <source>
        <strain evidence="2 3">DSM 29348</strain>
    </source>
</reference>
<evidence type="ECO:0000313" key="3">
    <source>
        <dbReference type="Proteomes" id="UP000552757"/>
    </source>
</evidence>
<evidence type="ECO:0000313" key="2">
    <source>
        <dbReference type="EMBL" id="MBB3983280.1"/>
    </source>
</evidence>